<dbReference type="PATRIC" id="fig|1249627.3.peg.2835"/>
<proteinExistence type="predicted"/>
<dbReference type="eggNOG" id="COG0845">
    <property type="taxonomic scope" value="Bacteria"/>
</dbReference>
<protein>
    <submittedName>
        <fullName evidence="6">Efflux transporter, RND family, MFP subunit</fullName>
    </submittedName>
</protein>
<dbReference type="RefSeq" id="WP_232424188.1">
    <property type="nucleotide sequence ID" value="NZ_AONC01000040.1"/>
</dbReference>
<evidence type="ECO:0000256" key="4">
    <source>
        <dbReference type="SAM" id="Phobius"/>
    </source>
</evidence>
<feature type="transmembrane region" description="Helical" evidence="4">
    <location>
        <begin position="12"/>
        <end position="30"/>
    </location>
</feature>
<dbReference type="InterPro" id="IPR050465">
    <property type="entry name" value="UPF0194_transport"/>
</dbReference>
<dbReference type="AlphaFoldDB" id="W9V5B9"/>
<dbReference type="Gene3D" id="2.40.30.170">
    <property type="match status" value="1"/>
</dbReference>
<evidence type="ECO:0000256" key="3">
    <source>
        <dbReference type="SAM" id="Coils"/>
    </source>
</evidence>
<feature type="domain" description="YknX-like C-terminal permuted SH3-like" evidence="5">
    <location>
        <begin position="333"/>
        <end position="400"/>
    </location>
</feature>
<gene>
    <name evidence="6" type="ORF">D779_2670</name>
</gene>
<accession>W9V5B9</accession>
<sequence length="403" mass="44552">MMKRQPSGFRRLFYVLLGGLLLVLLLVWGMRPTPRLVDVEPVTRGHLEVAFEAEGRTRVIEPYAISAPIAAQARRLRLDVGDAVAAGEVVATLDPLAAPALNKRDDRQAKARVEAAASDLEAWLETARAAEAAADLAAKERSRMRRLADRDMVSRTQVDQADAEARRTRAELAAARHRVSAARQELVSAGAELGYAGERESSETGVLQLRSPVSGRILSRAFESERVVQPGDPILEIGDPGELEIEVDVLSSDAVRLAPGMRVLLERWGQPEPLEAQVGRIEPTGFTKISALGVEEQRVWVIADFVSPRARWERLGHGYRVNARFVLWESEDVLQVPTSSLFRSGDEWAVFRLEDGRARLVTVRIGRRGALRTQLIAGLDVGQEVIVHPDREIDDGVRVEARR</sequence>
<keyword evidence="4" id="KW-0472">Membrane</keyword>
<dbReference type="EMBL" id="AONC01000040">
    <property type="protein sequence ID" value="EXJ14529.1"/>
    <property type="molecule type" value="Genomic_DNA"/>
</dbReference>
<dbReference type="Proteomes" id="UP000019460">
    <property type="component" value="Unassembled WGS sequence"/>
</dbReference>
<name>W9V5B9_9GAMM</name>
<dbReference type="Gene3D" id="1.10.287.470">
    <property type="entry name" value="Helix hairpin bin"/>
    <property type="match status" value="1"/>
</dbReference>
<dbReference type="Pfam" id="PF25989">
    <property type="entry name" value="YknX_C"/>
    <property type="match status" value="1"/>
</dbReference>
<evidence type="ECO:0000256" key="2">
    <source>
        <dbReference type="ARBA" id="ARBA00023054"/>
    </source>
</evidence>
<keyword evidence="4" id="KW-1133">Transmembrane helix</keyword>
<dbReference type="Gene3D" id="2.40.420.20">
    <property type="match status" value="1"/>
</dbReference>
<keyword evidence="2 3" id="KW-0175">Coiled coil</keyword>
<evidence type="ECO:0000313" key="6">
    <source>
        <dbReference type="EMBL" id="EXJ14529.1"/>
    </source>
</evidence>
<evidence type="ECO:0000256" key="1">
    <source>
        <dbReference type="ARBA" id="ARBA00004196"/>
    </source>
</evidence>
<dbReference type="PANTHER" id="PTHR32347">
    <property type="entry name" value="EFFLUX SYSTEM COMPONENT YKNX-RELATED"/>
    <property type="match status" value="1"/>
</dbReference>
<comment type="caution">
    <text evidence="6">The sequence shown here is derived from an EMBL/GenBank/DDBJ whole genome shotgun (WGS) entry which is preliminary data.</text>
</comment>
<dbReference type="GO" id="GO:0030313">
    <property type="term" value="C:cell envelope"/>
    <property type="evidence" value="ECO:0007669"/>
    <property type="project" value="UniProtKB-SubCell"/>
</dbReference>
<keyword evidence="4" id="KW-0812">Transmembrane</keyword>
<dbReference type="InterPro" id="IPR058637">
    <property type="entry name" value="YknX-like_C"/>
</dbReference>
<dbReference type="STRING" id="1249627.D779_2670"/>
<feature type="coiled-coil region" evidence="3">
    <location>
        <begin position="158"/>
        <end position="185"/>
    </location>
</feature>
<organism evidence="6 7">
    <name type="scientific">Imhoffiella purpurea</name>
    <dbReference type="NCBI Taxonomy" id="1249627"/>
    <lineage>
        <taxon>Bacteria</taxon>
        <taxon>Pseudomonadati</taxon>
        <taxon>Pseudomonadota</taxon>
        <taxon>Gammaproteobacteria</taxon>
        <taxon>Chromatiales</taxon>
        <taxon>Chromatiaceae</taxon>
        <taxon>Imhoffiella</taxon>
    </lineage>
</organism>
<dbReference type="Gene3D" id="2.40.50.100">
    <property type="match status" value="1"/>
</dbReference>
<dbReference type="PANTHER" id="PTHR32347:SF29">
    <property type="entry name" value="UPF0194 MEMBRANE PROTEIN YBHG"/>
    <property type="match status" value="1"/>
</dbReference>
<reference evidence="6 7" key="1">
    <citation type="submission" date="2012-11" db="EMBL/GenBank/DDBJ databases">
        <title>Genome assembly of Thiorhodococcus sp. AK35.</title>
        <authorList>
            <person name="Nupur N."/>
            <person name="Khatri I."/>
            <person name="Subramanian S."/>
            <person name="Pinnaka A."/>
        </authorList>
    </citation>
    <scope>NUCLEOTIDE SEQUENCE [LARGE SCALE GENOMIC DNA]</scope>
    <source>
        <strain evidence="6 7">AK35</strain>
    </source>
</reference>
<keyword evidence="7" id="KW-1185">Reference proteome</keyword>
<evidence type="ECO:0000259" key="5">
    <source>
        <dbReference type="Pfam" id="PF25989"/>
    </source>
</evidence>
<comment type="subcellular location">
    <subcellularLocation>
        <location evidence="1">Cell envelope</location>
    </subcellularLocation>
</comment>
<evidence type="ECO:0000313" key="7">
    <source>
        <dbReference type="Proteomes" id="UP000019460"/>
    </source>
</evidence>